<dbReference type="AlphaFoldDB" id="A0A1B0DAG4"/>
<comment type="subcellular location">
    <subcellularLocation>
        <location evidence="1">Nucleus</location>
    </subcellularLocation>
</comment>
<dbReference type="VEuPathDB" id="VectorBase:PPAPM1_006787"/>
<dbReference type="VEuPathDB" id="VectorBase:PPAI004669"/>
<feature type="compositionally biased region" description="Low complexity" evidence="3">
    <location>
        <begin position="25"/>
        <end position="38"/>
    </location>
</feature>
<sequence>MVLLEGMYMTQGKMEMDTDSECSQNSTESHNSSATSSSERSEESAEDLAEPLEAATILKQRLNLPKGLCESESIFNEFFSDKMWNTLTNDMRTYLVDNFLPKFPGNDEHEKDITLQMIFNRETFRFGSSPLVDFQRNLEEGNYRPDIVKYRNSIQRSQRREQRYQECERISRIAKASLISREKLMRLAYESPPRRFPQTCRR</sequence>
<evidence type="ECO:0000313" key="4">
    <source>
        <dbReference type="EnsemblMetazoa" id="PPAI004669-PA"/>
    </source>
</evidence>
<dbReference type="Proteomes" id="UP000092462">
    <property type="component" value="Unassembled WGS sequence"/>
</dbReference>
<organism evidence="4 5">
    <name type="scientific">Phlebotomus papatasi</name>
    <name type="common">Sandfly</name>
    <dbReference type="NCBI Taxonomy" id="29031"/>
    <lineage>
        <taxon>Eukaryota</taxon>
        <taxon>Metazoa</taxon>
        <taxon>Ecdysozoa</taxon>
        <taxon>Arthropoda</taxon>
        <taxon>Hexapoda</taxon>
        <taxon>Insecta</taxon>
        <taxon>Pterygota</taxon>
        <taxon>Neoptera</taxon>
        <taxon>Endopterygota</taxon>
        <taxon>Diptera</taxon>
        <taxon>Nematocera</taxon>
        <taxon>Psychodoidea</taxon>
        <taxon>Psychodidae</taxon>
        <taxon>Phlebotomus</taxon>
        <taxon>Phlebotomus</taxon>
    </lineage>
</organism>
<accession>A0A1B0DAG4</accession>
<name>A0A1B0DAG4_PHLPP</name>
<protein>
    <submittedName>
        <fullName evidence="4">Uncharacterized protein</fullName>
    </submittedName>
</protein>
<feature type="region of interest" description="Disordered" evidence="3">
    <location>
        <begin position="13"/>
        <end position="48"/>
    </location>
</feature>
<dbReference type="PANTHER" id="PTHR13052">
    <property type="entry name" value="NFRKB-RELATED"/>
    <property type="match status" value="1"/>
</dbReference>
<dbReference type="PANTHER" id="PTHR13052:SF3">
    <property type="entry name" value="NUCLEAR FACTOR RELATED TO KAPPA-B-BINDING PROTEIN"/>
    <property type="match status" value="1"/>
</dbReference>
<dbReference type="PROSITE" id="PS51916">
    <property type="entry name" value="DEUBAD"/>
    <property type="match status" value="1"/>
</dbReference>
<dbReference type="EnsemblMetazoa" id="PPAI004669-RA">
    <property type="protein sequence ID" value="PPAI004669-PA"/>
    <property type="gene ID" value="PPAI004669"/>
</dbReference>
<evidence type="ECO:0000313" key="5">
    <source>
        <dbReference type="Proteomes" id="UP000092462"/>
    </source>
</evidence>
<dbReference type="InterPro" id="IPR024867">
    <property type="entry name" value="NFRKB"/>
</dbReference>
<dbReference type="InterPro" id="IPR044867">
    <property type="entry name" value="DEUBAD_dom"/>
</dbReference>
<proteinExistence type="predicted"/>
<dbReference type="GO" id="GO:0031011">
    <property type="term" value="C:Ino80 complex"/>
    <property type="evidence" value="ECO:0007669"/>
    <property type="project" value="InterPro"/>
</dbReference>
<dbReference type="GO" id="GO:0002020">
    <property type="term" value="F:protease binding"/>
    <property type="evidence" value="ECO:0007669"/>
    <property type="project" value="TreeGrafter"/>
</dbReference>
<evidence type="ECO:0000256" key="1">
    <source>
        <dbReference type="ARBA" id="ARBA00004123"/>
    </source>
</evidence>
<evidence type="ECO:0000256" key="2">
    <source>
        <dbReference type="ARBA" id="ARBA00023242"/>
    </source>
</evidence>
<keyword evidence="2" id="KW-0539">Nucleus</keyword>
<dbReference type="CDD" id="cd21865">
    <property type="entry name" value="DEUBAD_NFRKB"/>
    <property type="match status" value="1"/>
</dbReference>
<evidence type="ECO:0000256" key="3">
    <source>
        <dbReference type="SAM" id="MobiDB-lite"/>
    </source>
</evidence>
<keyword evidence="5" id="KW-1185">Reference proteome</keyword>
<reference evidence="4" key="1">
    <citation type="submission" date="2022-08" db="UniProtKB">
        <authorList>
            <consortium name="EnsemblMetazoa"/>
        </authorList>
    </citation>
    <scope>IDENTIFICATION</scope>
    <source>
        <strain evidence="4">Israel</strain>
    </source>
</reference>
<dbReference type="EMBL" id="AJVK01013298">
    <property type="status" value="NOT_ANNOTATED_CDS"/>
    <property type="molecule type" value="Genomic_DNA"/>
</dbReference>